<dbReference type="InterPro" id="IPR029063">
    <property type="entry name" value="SAM-dependent_MTases_sf"/>
</dbReference>
<evidence type="ECO:0000256" key="8">
    <source>
        <dbReference type="ARBA" id="ARBA00023242"/>
    </source>
</evidence>
<keyword evidence="15" id="KW-1185">Reference proteome</keyword>
<dbReference type="AlphaFoldDB" id="A0A4V3XFE1"/>
<dbReference type="SUPFAM" id="SSF53335">
    <property type="entry name" value="S-adenosyl-L-methionine-dependent methyltransferases"/>
    <property type="match status" value="1"/>
</dbReference>
<dbReference type="GO" id="GO:0005634">
    <property type="term" value="C:nucleus"/>
    <property type="evidence" value="ECO:0007669"/>
    <property type="project" value="UniProtKB-SubCell"/>
</dbReference>
<dbReference type="InterPro" id="IPR025789">
    <property type="entry name" value="DOT1_dom"/>
</dbReference>
<keyword evidence="8 11" id="KW-0539">Nucleus</keyword>
<evidence type="ECO:0000256" key="4">
    <source>
        <dbReference type="ARBA" id="ARBA00022603"/>
    </source>
</evidence>
<sequence>MLSPPPKATPFSFFSNSKASKASTSTTPAVVVTRRVVTVPRPVTQKPSPAASVAVSIHPPAISAKTNNSESDEPSLKRKRTDKDSAPKHSGQQRKKKSRPNFADAPARERASDSSSSSSASSSRASSRLRSSPPSSVEPFSRQSRSRSASVLCSSDDLIPRDCYTPEDGSPGGAFRSNEMVVLELIEKGISVYTAYFRNPKDKTDKSFEPHPTDYPVGELEYPNTGASERYILLAPKDADHYNPIMCLEHSLYTIVEHFLTPTQRALFGTLPSTLVSLDESSPLSSDPQRPDYLRLIRRAIHMRDGPLFLSTLAEINTLLRNLKYPPLPSDPFAPLIPNALKEAVRNWASSGLPTKVAKRIVDETYQRTVGPRTSELGNYPPFSNYVYGELLPDFISDLIHLSRLRPGMLLLDLGCGVGNVVLQAALQSGCDAFGIEFMPSPADIARGQRAQMMTRAKMWGVSMGNVELVEGNMLESERVSELMSKADVVLVNNKAFDEKRMLPYFLSCCVNSGNRVSSHIVNEAIRPKFLDLKEGALVISLAHFVSPNARLTERNIDDISAIFDVSEHKYRKGYVSWHGDPGSYYVHRVDREGYAEIRARFESSRASMGRSTRSRR</sequence>
<evidence type="ECO:0000256" key="11">
    <source>
        <dbReference type="RuleBase" id="RU271113"/>
    </source>
</evidence>
<feature type="domain" description="DOT1" evidence="13">
    <location>
        <begin position="255"/>
        <end position="603"/>
    </location>
</feature>
<reference evidence="14 15" key="1">
    <citation type="submission" date="2019-02" db="EMBL/GenBank/DDBJ databases">
        <title>Genome sequencing of the rare red list fungi Bondarzewia mesenterica.</title>
        <authorList>
            <person name="Buettner E."/>
            <person name="Kellner H."/>
        </authorList>
    </citation>
    <scope>NUCLEOTIDE SEQUENCE [LARGE SCALE GENOMIC DNA]</scope>
    <source>
        <strain evidence="14 15">DSM 108281</strain>
    </source>
</reference>
<dbReference type="PROSITE" id="PS51569">
    <property type="entry name" value="DOT1"/>
    <property type="match status" value="1"/>
</dbReference>
<comment type="miscellaneous">
    <text evidence="11">In contrast to other lysine histone methyltransferases, it does not contain a SET domain, suggesting the existence of another mechanism for methylation of lysine residues of histones.</text>
</comment>
<accession>A0A4V3XFE1</accession>
<dbReference type="PANTHER" id="PTHR21451">
    <property type="entry name" value="HISTONE H3 METHYLTRANSFERASE"/>
    <property type="match status" value="1"/>
</dbReference>
<evidence type="ECO:0000313" key="15">
    <source>
        <dbReference type="Proteomes" id="UP000310158"/>
    </source>
</evidence>
<feature type="compositionally biased region" description="Low complexity" evidence="12">
    <location>
        <begin position="18"/>
        <end position="44"/>
    </location>
</feature>
<evidence type="ECO:0000256" key="7">
    <source>
        <dbReference type="ARBA" id="ARBA00022853"/>
    </source>
</evidence>
<evidence type="ECO:0000313" key="14">
    <source>
        <dbReference type="EMBL" id="THH17203.1"/>
    </source>
</evidence>
<comment type="activity regulation">
    <text evidence="11">Ubiquitination of histone H2B to form H2BK123ub1 is required for efficient DOT1 methyltransferase activity on histone H3.</text>
</comment>
<dbReference type="Pfam" id="PF08123">
    <property type="entry name" value="DOT1"/>
    <property type="match status" value="2"/>
</dbReference>
<dbReference type="CDD" id="cd02440">
    <property type="entry name" value="AdoMet_MTases"/>
    <property type="match status" value="1"/>
</dbReference>
<dbReference type="EMBL" id="SGPL01000121">
    <property type="protein sequence ID" value="THH17203.1"/>
    <property type="molecule type" value="Genomic_DNA"/>
</dbReference>
<name>A0A4V3XFE1_9AGAM</name>
<comment type="caution">
    <text evidence="14">The sequence shown here is derived from an EMBL/GenBank/DDBJ whole genome shotgun (WGS) entry which is preliminary data.</text>
</comment>
<comment type="similarity">
    <text evidence="11">Belongs to the class I-like SAM-binding methyltransferase superfamily. DOT1 family.</text>
</comment>
<evidence type="ECO:0000256" key="3">
    <source>
        <dbReference type="ARBA" id="ARBA00020987"/>
    </source>
</evidence>
<comment type="subcellular location">
    <subcellularLocation>
        <location evidence="1 11">Nucleus</location>
    </subcellularLocation>
</comment>
<evidence type="ECO:0000259" key="13">
    <source>
        <dbReference type="PROSITE" id="PS51569"/>
    </source>
</evidence>
<dbReference type="GO" id="GO:0032259">
    <property type="term" value="P:methylation"/>
    <property type="evidence" value="ECO:0007669"/>
    <property type="project" value="UniProtKB-KW"/>
</dbReference>
<keyword evidence="4 11" id="KW-0489">Methyltransferase</keyword>
<dbReference type="GO" id="GO:0000077">
    <property type="term" value="P:DNA damage checkpoint signaling"/>
    <property type="evidence" value="ECO:0007669"/>
    <property type="project" value="TreeGrafter"/>
</dbReference>
<gene>
    <name evidence="14" type="ORF">EW146_g3567</name>
</gene>
<evidence type="ECO:0000256" key="9">
    <source>
        <dbReference type="ARBA" id="ARBA00029821"/>
    </source>
</evidence>
<evidence type="ECO:0000256" key="1">
    <source>
        <dbReference type="ARBA" id="ARBA00004123"/>
    </source>
</evidence>
<dbReference type="GO" id="GO:0140956">
    <property type="term" value="F:histone H3K79 trimethyltransferase activity"/>
    <property type="evidence" value="ECO:0007669"/>
    <property type="project" value="UniProtKB-EC"/>
</dbReference>
<dbReference type="Gene3D" id="3.40.50.150">
    <property type="entry name" value="Vaccinia Virus protein VP39"/>
    <property type="match status" value="1"/>
</dbReference>
<keyword evidence="7 11" id="KW-0156">Chromatin regulator</keyword>
<keyword evidence="5 11" id="KW-0808">Transferase</keyword>
<evidence type="ECO:0000256" key="2">
    <source>
        <dbReference type="ARBA" id="ARBA00012190"/>
    </source>
</evidence>
<feature type="region of interest" description="Disordered" evidence="12">
    <location>
        <begin position="1"/>
        <end position="153"/>
    </location>
</feature>
<feature type="compositionally biased region" description="Low complexity" evidence="12">
    <location>
        <begin position="113"/>
        <end position="135"/>
    </location>
</feature>
<proteinExistence type="inferred from homology"/>
<dbReference type="PANTHER" id="PTHR21451:SF0">
    <property type="entry name" value="HISTONE-LYSINE N-METHYLTRANSFERASE, H3 LYSINE-79 SPECIFIC"/>
    <property type="match status" value="1"/>
</dbReference>
<protein>
    <recommendedName>
        <fullName evidence="3 11">Histone-lysine N-methyltransferase, H3 lysine-79 specific</fullName>
        <ecNumber evidence="2 11">2.1.1.360</ecNumber>
    </recommendedName>
    <alternativeName>
        <fullName evidence="9 11">Histone H3-K79 methyltransferase</fullName>
    </alternativeName>
</protein>
<keyword evidence="6 11" id="KW-0949">S-adenosyl-L-methionine</keyword>
<comment type="catalytic activity">
    <reaction evidence="10 11">
        <text>L-lysyl(79)-[histone H3] + 3 S-adenosyl-L-methionine = N(6),N(6),N(6)-trimethyl-L-lysyl(79)-[histone H3] + 3 S-adenosyl-L-homocysteine + 3 H(+)</text>
        <dbReference type="Rhea" id="RHEA:60328"/>
        <dbReference type="Rhea" id="RHEA-COMP:15549"/>
        <dbReference type="Rhea" id="RHEA-COMP:15552"/>
        <dbReference type="ChEBI" id="CHEBI:15378"/>
        <dbReference type="ChEBI" id="CHEBI:29969"/>
        <dbReference type="ChEBI" id="CHEBI:57856"/>
        <dbReference type="ChEBI" id="CHEBI:59789"/>
        <dbReference type="ChEBI" id="CHEBI:61961"/>
        <dbReference type="EC" id="2.1.1.360"/>
    </reaction>
</comment>
<organism evidence="14 15">
    <name type="scientific">Bondarzewia mesenterica</name>
    <dbReference type="NCBI Taxonomy" id="1095465"/>
    <lineage>
        <taxon>Eukaryota</taxon>
        <taxon>Fungi</taxon>
        <taxon>Dikarya</taxon>
        <taxon>Basidiomycota</taxon>
        <taxon>Agaricomycotina</taxon>
        <taxon>Agaricomycetes</taxon>
        <taxon>Russulales</taxon>
        <taxon>Bondarzewiaceae</taxon>
        <taxon>Bondarzewia</taxon>
    </lineage>
</organism>
<dbReference type="InterPro" id="IPR030445">
    <property type="entry name" value="H3-K79_meTrfase"/>
</dbReference>
<evidence type="ECO:0000256" key="12">
    <source>
        <dbReference type="SAM" id="MobiDB-lite"/>
    </source>
</evidence>
<comment type="function">
    <text evidence="11">Histone methyltransferase that specifically trimethylates histone H3 to form H3K79me3. This methylation is required for telomere silencing and for the pachytene checkpoint during the meiotic cell cycle by allowing the recruitment of RAD9 to double strand breaks. Nucleosomes are preferred as substrate compared to free histone.</text>
</comment>
<dbReference type="GO" id="GO:0006281">
    <property type="term" value="P:DNA repair"/>
    <property type="evidence" value="ECO:0007669"/>
    <property type="project" value="TreeGrafter"/>
</dbReference>
<dbReference type="Proteomes" id="UP000310158">
    <property type="component" value="Unassembled WGS sequence"/>
</dbReference>
<evidence type="ECO:0000256" key="5">
    <source>
        <dbReference type="ARBA" id="ARBA00022679"/>
    </source>
</evidence>
<evidence type="ECO:0000256" key="10">
    <source>
        <dbReference type="ARBA" id="ARBA00047770"/>
    </source>
</evidence>
<dbReference type="OrthoDB" id="443402at2759"/>
<dbReference type="EC" id="2.1.1.360" evidence="2 11"/>
<evidence type="ECO:0000256" key="6">
    <source>
        <dbReference type="ARBA" id="ARBA00022691"/>
    </source>
</evidence>